<accession>A0A059EZ78</accession>
<sequence length="138" mass="16070">MIFLFISFLSCIFSSEIKIHLEECNSDGFKTVDLVPQTKKRVSRIEIMVNKDVQNENAWSFAKEGEFRKEGKSGSFRSYKVQMPSDIDPKLYIAFRVHCEKDFGFSRALYKKSKRSIEIVPIDPRTGKYIVEKTKSKK</sequence>
<dbReference type="EMBL" id="KK365199">
    <property type="protein sequence ID" value="KCZ80157.1"/>
    <property type="molecule type" value="Genomic_DNA"/>
</dbReference>
<reference evidence="2" key="1">
    <citation type="submission" date="2013-02" db="EMBL/GenBank/DDBJ databases">
        <authorList>
            <consortium name="The Broad Institute Genome Sequencing Platform"/>
            <person name="Cuomo C."/>
            <person name="Becnel J."/>
            <person name="Sanscrainte N."/>
            <person name="Walker B."/>
            <person name="Young S.K."/>
            <person name="Zeng Q."/>
            <person name="Gargeya S."/>
            <person name="Fitzgerald M."/>
            <person name="Haas B."/>
            <person name="Abouelleil A."/>
            <person name="Alvarado L."/>
            <person name="Arachchi H.M."/>
            <person name="Berlin A.M."/>
            <person name="Chapman S.B."/>
            <person name="Dewar J."/>
            <person name="Goldberg J."/>
            <person name="Griggs A."/>
            <person name="Gujja S."/>
            <person name="Hansen M."/>
            <person name="Howarth C."/>
            <person name="Imamovic A."/>
            <person name="Larimer J."/>
            <person name="McCowan C."/>
            <person name="Murphy C."/>
            <person name="Neiman D."/>
            <person name="Pearson M."/>
            <person name="Priest M."/>
            <person name="Roberts A."/>
            <person name="Saif S."/>
            <person name="Shea T."/>
            <person name="Sisk P."/>
            <person name="Sykes S."/>
            <person name="Wortman J."/>
            <person name="Nusbaum C."/>
            <person name="Birren B."/>
        </authorList>
    </citation>
    <scope>NUCLEOTIDE SEQUENCE [LARGE SCALE GENOMIC DNA]</scope>
    <source>
        <strain evidence="2">PRA339</strain>
    </source>
</reference>
<dbReference type="HOGENOM" id="CLU_1864634_0_0_1"/>
<name>A0A059EZ78_9MICR</name>
<dbReference type="OrthoDB" id="2198207at2759"/>
<dbReference type="Proteomes" id="UP000030655">
    <property type="component" value="Unassembled WGS sequence"/>
</dbReference>
<gene>
    <name evidence="1" type="ORF">H312_02430</name>
</gene>
<protein>
    <submittedName>
        <fullName evidence="1">Uncharacterized protein</fullName>
    </submittedName>
</protein>
<dbReference type="VEuPathDB" id="MicrosporidiaDB:H312_02430"/>
<proteinExistence type="predicted"/>
<dbReference type="AlphaFoldDB" id="A0A059EZ78"/>
<reference evidence="1 2" key="2">
    <citation type="submission" date="2014-03" db="EMBL/GenBank/DDBJ databases">
        <title>The Genome Sequence of Anncaliia algerae insect isolate PRA339.</title>
        <authorList>
            <consortium name="The Broad Institute Genome Sequencing Platform"/>
            <consortium name="The Broad Institute Genome Sequencing Center for Infectious Disease"/>
            <person name="Cuomo C."/>
            <person name="Becnel J."/>
            <person name="Sanscrainte N."/>
            <person name="Walker B."/>
            <person name="Young S.K."/>
            <person name="Zeng Q."/>
            <person name="Gargeya S."/>
            <person name="Fitzgerald M."/>
            <person name="Haas B."/>
            <person name="Abouelleil A."/>
            <person name="Alvarado L."/>
            <person name="Arachchi H.M."/>
            <person name="Berlin A.M."/>
            <person name="Chapman S.B."/>
            <person name="Dewar J."/>
            <person name="Goldberg J."/>
            <person name="Griggs A."/>
            <person name="Gujja S."/>
            <person name="Hansen M."/>
            <person name="Howarth C."/>
            <person name="Imamovic A."/>
            <person name="Larimer J."/>
            <person name="McCowan C."/>
            <person name="Murphy C."/>
            <person name="Neiman D."/>
            <person name="Pearson M."/>
            <person name="Priest M."/>
            <person name="Roberts A."/>
            <person name="Saif S."/>
            <person name="Shea T."/>
            <person name="Sisk P."/>
            <person name="Sykes S."/>
            <person name="Wortman J."/>
            <person name="Nusbaum C."/>
            <person name="Birren B."/>
        </authorList>
    </citation>
    <scope>NUCLEOTIDE SEQUENCE [LARGE SCALE GENOMIC DNA]</scope>
    <source>
        <strain evidence="1 2">PRA339</strain>
    </source>
</reference>
<evidence type="ECO:0000313" key="1">
    <source>
        <dbReference type="EMBL" id="KCZ80157.1"/>
    </source>
</evidence>
<organism evidence="1 2">
    <name type="scientific">Anncaliia algerae PRA339</name>
    <dbReference type="NCBI Taxonomy" id="1288291"/>
    <lineage>
        <taxon>Eukaryota</taxon>
        <taxon>Fungi</taxon>
        <taxon>Fungi incertae sedis</taxon>
        <taxon>Microsporidia</taxon>
        <taxon>Tubulinosematoidea</taxon>
        <taxon>Tubulinosematidae</taxon>
        <taxon>Anncaliia</taxon>
    </lineage>
</organism>
<evidence type="ECO:0000313" key="2">
    <source>
        <dbReference type="Proteomes" id="UP000030655"/>
    </source>
</evidence>
<keyword evidence="2" id="KW-1185">Reference proteome</keyword>